<feature type="domain" description="Exonuclease" evidence="1">
    <location>
        <begin position="4"/>
        <end position="181"/>
    </location>
</feature>
<keyword evidence="2" id="KW-0378">Hydrolase</keyword>
<evidence type="ECO:0000313" key="3">
    <source>
        <dbReference type="Proteomes" id="UP000297641"/>
    </source>
</evidence>
<dbReference type="Proteomes" id="UP000297641">
    <property type="component" value="Unassembled WGS sequence"/>
</dbReference>
<dbReference type="RefSeq" id="WP_135771288.1">
    <property type="nucleotide sequence ID" value="NZ_RQFT01000011.1"/>
</dbReference>
<evidence type="ECO:0000259" key="1">
    <source>
        <dbReference type="SMART" id="SM00479"/>
    </source>
</evidence>
<evidence type="ECO:0000313" key="2">
    <source>
        <dbReference type="EMBL" id="TGL04052.1"/>
    </source>
</evidence>
<dbReference type="SUPFAM" id="SSF53098">
    <property type="entry name" value="Ribonuclease H-like"/>
    <property type="match status" value="1"/>
</dbReference>
<dbReference type="InterPro" id="IPR013520">
    <property type="entry name" value="Ribonucl_H"/>
</dbReference>
<reference evidence="2 3" key="1">
    <citation type="journal article" date="2019" name="PLoS Negl. Trop. Dis.">
        <title>Revisiting the worldwide diversity of Leptospira species in the environment.</title>
        <authorList>
            <person name="Vincent A.T."/>
            <person name="Schiettekatte O."/>
            <person name="Bourhy P."/>
            <person name="Veyrier F.J."/>
            <person name="Picardeau M."/>
        </authorList>
    </citation>
    <scope>NUCLEOTIDE SEQUENCE [LARGE SCALE GENOMIC DNA]</scope>
    <source>
        <strain evidence="2 3">201800273</strain>
    </source>
</reference>
<dbReference type="GO" id="GO:0004527">
    <property type="term" value="F:exonuclease activity"/>
    <property type="evidence" value="ECO:0007669"/>
    <property type="project" value="UniProtKB-KW"/>
</dbReference>
<gene>
    <name evidence="2" type="ORF">EHQ43_11645</name>
</gene>
<protein>
    <submittedName>
        <fullName evidence="2">3'-5' exonuclease</fullName>
    </submittedName>
</protein>
<dbReference type="CDD" id="cd06127">
    <property type="entry name" value="DEDDh"/>
    <property type="match status" value="1"/>
</dbReference>
<dbReference type="EMBL" id="RQFT01000011">
    <property type="protein sequence ID" value="TGL04052.1"/>
    <property type="molecule type" value="Genomic_DNA"/>
</dbReference>
<dbReference type="AlphaFoldDB" id="A0A7I0HPV8"/>
<name>A0A7I0HPV8_9LEPT</name>
<keyword evidence="2" id="KW-0540">Nuclease</keyword>
<dbReference type="InterPro" id="IPR012337">
    <property type="entry name" value="RNaseH-like_sf"/>
</dbReference>
<dbReference type="SMART" id="SM00479">
    <property type="entry name" value="EXOIII"/>
    <property type="match status" value="1"/>
</dbReference>
<dbReference type="Gene3D" id="3.30.420.10">
    <property type="entry name" value="Ribonuclease H-like superfamily/Ribonuclease H"/>
    <property type="match status" value="1"/>
</dbReference>
<accession>A0A7I0HPV8</accession>
<comment type="caution">
    <text evidence="2">The sequence shown here is derived from an EMBL/GenBank/DDBJ whole genome shotgun (WGS) entry which is preliminary data.</text>
</comment>
<dbReference type="GO" id="GO:0003676">
    <property type="term" value="F:nucleic acid binding"/>
    <property type="evidence" value="ECO:0007669"/>
    <property type="project" value="InterPro"/>
</dbReference>
<organism evidence="2 3">
    <name type="scientific">Leptospira bouyouniensis</name>
    <dbReference type="NCBI Taxonomy" id="2484911"/>
    <lineage>
        <taxon>Bacteria</taxon>
        <taxon>Pseudomonadati</taxon>
        <taxon>Spirochaetota</taxon>
        <taxon>Spirochaetia</taxon>
        <taxon>Leptospirales</taxon>
        <taxon>Leptospiraceae</taxon>
        <taxon>Leptospira</taxon>
    </lineage>
</organism>
<dbReference type="InterPro" id="IPR036397">
    <property type="entry name" value="RNaseH_sf"/>
</dbReference>
<proteinExistence type="predicted"/>
<sequence>MIGLSIDIETSGLDILQSSIIEIGVVQWDFIGNKPLNMFSKLVRHGKNEQNFSSEIEKITGIANSDLNHFGYNLAEVLFEVKELIKYSDFLCGHNAILFDREILYRLFLNQINYRLECHWIDTMFDLETNDEFGSRKLRDLIKIFDIPSFLDHRAFFDALSVILLISKTGFEQCYKNSLSNLIRISIELEYENREQAKRKGFFWNKNLKCWEKIIRSHKKSGYMMSNLKEEIIYFP</sequence>
<dbReference type="GO" id="GO:0006259">
    <property type="term" value="P:DNA metabolic process"/>
    <property type="evidence" value="ECO:0007669"/>
    <property type="project" value="UniProtKB-ARBA"/>
</dbReference>
<keyword evidence="2" id="KW-0269">Exonuclease</keyword>
<dbReference type="Pfam" id="PF00929">
    <property type="entry name" value="RNase_T"/>
    <property type="match status" value="1"/>
</dbReference>